<reference evidence="1 2" key="1">
    <citation type="journal article" date="2021" name="Elife">
        <title>Chloroplast acquisition without the gene transfer in kleptoplastic sea slugs, Plakobranchus ocellatus.</title>
        <authorList>
            <person name="Maeda T."/>
            <person name="Takahashi S."/>
            <person name="Yoshida T."/>
            <person name="Shimamura S."/>
            <person name="Takaki Y."/>
            <person name="Nagai Y."/>
            <person name="Toyoda A."/>
            <person name="Suzuki Y."/>
            <person name="Arimoto A."/>
            <person name="Ishii H."/>
            <person name="Satoh N."/>
            <person name="Nishiyama T."/>
            <person name="Hasebe M."/>
            <person name="Maruyama T."/>
            <person name="Minagawa J."/>
            <person name="Obokata J."/>
            <person name="Shigenobu S."/>
        </authorList>
    </citation>
    <scope>NUCLEOTIDE SEQUENCE [LARGE SCALE GENOMIC DNA]</scope>
</reference>
<organism evidence="1 2">
    <name type="scientific">Plakobranchus ocellatus</name>
    <dbReference type="NCBI Taxonomy" id="259542"/>
    <lineage>
        <taxon>Eukaryota</taxon>
        <taxon>Metazoa</taxon>
        <taxon>Spiralia</taxon>
        <taxon>Lophotrochozoa</taxon>
        <taxon>Mollusca</taxon>
        <taxon>Gastropoda</taxon>
        <taxon>Heterobranchia</taxon>
        <taxon>Euthyneura</taxon>
        <taxon>Panpulmonata</taxon>
        <taxon>Sacoglossa</taxon>
        <taxon>Placobranchoidea</taxon>
        <taxon>Plakobranchidae</taxon>
        <taxon>Plakobranchus</taxon>
    </lineage>
</organism>
<dbReference type="EMBL" id="BLXT01008612">
    <property type="protein sequence ID" value="GFO50486.1"/>
    <property type="molecule type" value="Genomic_DNA"/>
</dbReference>
<evidence type="ECO:0000313" key="2">
    <source>
        <dbReference type="Proteomes" id="UP000735302"/>
    </source>
</evidence>
<sequence length="134" mass="14873">MAAQKVLSQIVWTYNKTKGSVDAMHQSDGTCLYNKKENKTVATGEFTTLCLASIASRVVIRVKYQGDTLSHTDNRQYFIDIGWLLAFAQILPRSPMPSLQNPIEHKISTVINYLQSKLSKSSNSAIPPKKGKDG</sequence>
<keyword evidence="2" id="KW-1185">Reference proteome</keyword>
<accession>A0AAV4E3N8</accession>
<comment type="caution">
    <text evidence="1">The sequence shown here is derived from an EMBL/GenBank/DDBJ whole genome shotgun (WGS) entry which is preliminary data.</text>
</comment>
<name>A0AAV4E3N8_9GAST</name>
<proteinExistence type="predicted"/>
<dbReference type="AlphaFoldDB" id="A0AAV4E3N8"/>
<gene>
    <name evidence="1" type="ORF">PoB_007699100</name>
</gene>
<dbReference type="Proteomes" id="UP000735302">
    <property type="component" value="Unassembled WGS sequence"/>
</dbReference>
<protein>
    <submittedName>
        <fullName evidence="1">Uncharacterized protein</fullName>
    </submittedName>
</protein>
<evidence type="ECO:0000313" key="1">
    <source>
        <dbReference type="EMBL" id="GFO50486.1"/>
    </source>
</evidence>